<dbReference type="AlphaFoldDB" id="A0A812KQ95"/>
<evidence type="ECO:0000313" key="2">
    <source>
        <dbReference type="Proteomes" id="UP000604046"/>
    </source>
</evidence>
<evidence type="ECO:0000313" key="1">
    <source>
        <dbReference type="EMBL" id="CAE7231130.1"/>
    </source>
</evidence>
<dbReference type="EMBL" id="CAJNDS010000736">
    <property type="protein sequence ID" value="CAE7231130.1"/>
    <property type="molecule type" value="Genomic_DNA"/>
</dbReference>
<protein>
    <submittedName>
        <fullName evidence="1">Uncharacterized protein</fullName>
    </submittedName>
</protein>
<gene>
    <name evidence="1" type="ORF">SNAT2548_LOCUS9454</name>
</gene>
<sequence length="289" mass="31719">MSSEKNQGLRDNVLCTAVLENQLVQTASQARRQILRGTSYATQAQGTLAAEANESRFKEIGLFKHGPARTRKLRQAGLQQACLGVGALQNLRCTYIDDSKPPWRELRRSVSSEKNQGLRDNVLCTAVLENQLVQTASQARRQILRGTSYATQVQGTLAAEANESRFKETGLFKHGPARIRKLREAALRCRAACLGVRFLLLRCIYIGDLSLATAQKTRAHARLVLCSHAPRGDACIHVPARQNVKCHGTISEGALSTRATTASDHRCACGRVTDDAAMCRVNHVALPHR</sequence>
<dbReference type="Proteomes" id="UP000604046">
    <property type="component" value="Unassembled WGS sequence"/>
</dbReference>
<accession>A0A812KQ95</accession>
<name>A0A812KQ95_9DINO</name>
<keyword evidence="2" id="KW-1185">Reference proteome</keyword>
<reference evidence="1" key="1">
    <citation type="submission" date="2021-02" db="EMBL/GenBank/DDBJ databases">
        <authorList>
            <person name="Dougan E. K."/>
            <person name="Rhodes N."/>
            <person name="Thang M."/>
            <person name="Chan C."/>
        </authorList>
    </citation>
    <scope>NUCLEOTIDE SEQUENCE</scope>
</reference>
<organism evidence="1 2">
    <name type="scientific">Symbiodinium natans</name>
    <dbReference type="NCBI Taxonomy" id="878477"/>
    <lineage>
        <taxon>Eukaryota</taxon>
        <taxon>Sar</taxon>
        <taxon>Alveolata</taxon>
        <taxon>Dinophyceae</taxon>
        <taxon>Suessiales</taxon>
        <taxon>Symbiodiniaceae</taxon>
        <taxon>Symbiodinium</taxon>
    </lineage>
</organism>
<comment type="caution">
    <text evidence="1">The sequence shown here is derived from an EMBL/GenBank/DDBJ whole genome shotgun (WGS) entry which is preliminary data.</text>
</comment>
<proteinExistence type="predicted"/>